<feature type="chain" id="PRO_5020968215" evidence="5">
    <location>
        <begin position="24"/>
        <end position="508"/>
    </location>
</feature>
<dbReference type="RefSeq" id="WP_133396473.1">
    <property type="nucleotide sequence ID" value="NZ_SNAA01000006.1"/>
</dbReference>
<dbReference type="EMBL" id="SNAA01000006">
    <property type="protein sequence ID" value="TDL81195.1"/>
    <property type="molecule type" value="Genomic_DNA"/>
</dbReference>
<comment type="similarity">
    <text evidence="2">Belongs to the bacterial solute-binding protein 5 family.</text>
</comment>
<dbReference type="InterPro" id="IPR039424">
    <property type="entry name" value="SBP_5"/>
</dbReference>
<dbReference type="CDD" id="cd00995">
    <property type="entry name" value="PBP2_NikA_DppA_OppA_like"/>
    <property type="match status" value="1"/>
</dbReference>
<dbReference type="SUPFAM" id="SSF53850">
    <property type="entry name" value="Periplasmic binding protein-like II"/>
    <property type="match status" value="1"/>
</dbReference>
<feature type="signal peptide" evidence="5">
    <location>
        <begin position="1"/>
        <end position="23"/>
    </location>
</feature>
<proteinExistence type="inferred from homology"/>
<dbReference type="Gene3D" id="3.40.190.10">
    <property type="entry name" value="Periplasmic binding protein-like II"/>
    <property type="match status" value="1"/>
</dbReference>
<reference evidence="7 8" key="1">
    <citation type="submission" date="2019-03" db="EMBL/GenBank/DDBJ databases">
        <title>Primorskyibacter sp. SS33 isolated from sediments.</title>
        <authorList>
            <person name="Xunke S."/>
        </authorList>
    </citation>
    <scope>NUCLEOTIDE SEQUENCE [LARGE SCALE GENOMIC DNA]</scope>
    <source>
        <strain evidence="7 8">SS33</strain>
    </source>
</reference>
<comment type="subcellular location">
    <subcellularLocation>
        <location evidence="1">Periplasm</location>
    </subcellularLocation>
</comment>
<comment type="caution">
    <text evidence="7">The sequence shown here is derived from an EMBL/GenBank/DDBJ whole genome shotgun (WGS) entry which is preliminary data.</text>
</comment>
<gene>
    <name evidence="7" type="ORF">E2L08_07620</name>
</gene>
<dbReference type="GO" id="GO:0015833">
    <property type="term" value="P:peptide transport"/>
    <property type="evidence" value="ECO:0007669"/>
    <property type="project" value="TreeGrafter"/>
</dbReference>
<evidence type="ECO:0000313" key="8">
    <source>
        <dbReference type="Proteomes" id="UP000295701"/>
    </source>
</evidence>
<evidence type="ECO:0000313" key="7">
    <source>
        <dbReference type="EMBL" id="TDL81195.1"/>
    </source>
</evidence>
<dbReference type="PIRSF" id="PIRSF002741">
    <property type="entry name" value="MppA"/>
    <property type="match status" value="1"/>
</dbReference>
<dbReference type="Gene3D" id="3.10.105.10">
    <property type="entry name" value="Dipeptide-binding Protein, Domain 3"/>
    <property type="match status" value="1"/>
</dbReference>
<dbReference type="PANTHER" id="PTHR30290">
    <property type="entry name" value="PERIPLASMIC BINDING COMPONENT OF ABC TRANSPORTER"/>
    <property type="match status" value="1"/>
</dbReference>
<protein>
    <submittedName>
        <fullName evidence="7">ABC transporter substrate-binding protein</fullName>
    </submittedName>
</protein>
<keyword evidence="4 5" id="KW-0732">Signal</keyword>
<dbReference type="GO" id="GO:0030288">
    <property type="term" value="C:outer membrane-bounded periplasmic space"/>
    <property type="evidence" value="ECO:0007669"/>
    <property type="project" value="UniProtKB-ARBA"/>
</dbReference>
<accession>A0A4R6ADM0</accession>
<dbReference type="PANTHER" id="PTHR30290:SF9">
    <property type="entry name" value="OLIGOPEPTIDE-BINDING PROTEIN APPA"/>
    <property type="match status" value="1"/>
</dbReference>
<dbReference type="InterPro" id="IPR030678">
    <property type="entry name" value="Peptide/Ni-bd"/>
</dbReference>
<dbReference type="GO" id="GO:0043190">
    <property type="term" value="C:ATP-binding cassette (ABC) transporter complex"/>
    <property type="evidence" value="ECO:0007669"/>
    <property type="project" value="InterPro"/>
</dbReference>
<feature type="domain" description="Solute-binding protein family 5" evidence="6">
    <location>
        <begin position="68"/>
        <end position="423"/>
    </location>
</feature>
<evidence type="ECO:0000256" key="1">
    <source>
        <dbReference type="ARBA" id="ARBA00004418"/>
    </source>
</evidence>
<dbReference type="GO" id="GO:1904680">
    <property type="term" value="F:peptide transmembrane transporter activity"/>
    <property type="evidence" value="ECO:0007669"/>
    <property type="project" value="TreeGrafter"/>
</dbReference>
<dbReference type="Pfam" id="PF00496">
    <property type="entry name" value="SBP_bac_5"/>
    <property type="match status" value="1"/>
</dbReference>
<keyword evidence="3" id="KW-0813">Transport</keyword>
<evidence type="ECO:0000259" key="6">
    <source>
        <dbReference type="Pfam" id="PF00496"/>
    </source>
</evidence>
<evidence type="ECO:0000256" key="2">
    <source>
        <dbReference type="ARBA" id="ARBA00005695"/>
    </source>
</evidence>
<evidence type="ECO:0000256" key="4">
    <source>
        <dbReference type="ARBA" id="ARBA00022729"/>
    </source>
</evidence>
<dbReference type="Proteomes" id="UP000295701">
    <property type="component" value="Unassembled WGS sequence"/>
</dbReference>
<dbReference type="InterPro" id="IPR000914">
    <property type="entry name" value="SBP_5_dom"/>
</dbReference>
<sequence>MNVSKIRIALAATLVAGATPLAAQELLRVPVTYDITSFDPDNSFEALGLGAIHSVYEGLVEYSPGTTEITGLLATRWTISEDGLTYTFDLTDNVSFHDGTPMDANAVLAALKRRQGDDMMLSYFLWNVTEMSAPDADTVVLTLGQPQPSLLDQLASPWGPKITSPVAFAENAADDNSASWATENAVGTGPYVLERFARGQDYLLVRFNDYHGTAPYFDRIEIPVIPDIGQQILQLRSGEIDAVPTNYPWAQLAALAPGLEITANESMALILAFVKPGSMIAEDAAVREAVLTAIAPQTWIVDAFAGYATAAKSLFQAAMLTPDNPVVFPTDMEAARAAIEAQGPVSVTLGYGVEETENVGRVADLLSAQLSSIGVESEVNVLPAGALFVLQGAMETAPDLLVSRANPDSAHPENQAAVFYQTGAVLNLMGASLPEADEIAKGAASMTDIAERDAAFARAGEMWVEAGKFIPLVDVQDVVVHAEGLTDLGLRPVFPPGNIDFGMVRWAD</sequence>
<name>A0A4R6ADM0_9RHOB</name>
<dbReference type="OrthoDB" id="9803988at2"/>
<dbReference type="AlphaFoldDB" id="A0A4R6ADM0"/>
<evidence type="ECO:0000256" key="5">
    <source>
        <dbReference type="SAM" id="SignalP"/>
    </source>
</evidence>
<keyword evidence="8" id="KW-1185">Reference proteome</keyword>
<evidence type="ECO:0000256" key="3">
    <source>
        <dbReference type="ARBA" id="ARBA00022448"/>
    </source>
</evidence>
<organism evidence="7 8">
    <name type="scientific">Palleronia sediminis</name>
    <dbReference type="NCBI Taxonomy" id="2547833"/>
    <lineage>
        <taxon>Bacteria</taxon>
        <taxon>Pseudomonadati</taxon>
        <taxon>Pseudomonadota</taxon>
        <taxon>Alphaproteobacteria</taxon>
        <taxon>Rhodobacterales</taxon>
        <taxon>Roseobacteraceae</taxon>
        <taxon>Palleronia</taxon>
    </lineage>
</organism>